<sequence length="93" mass="11114">MVEQWILPHLSKGKRGFKTRWDLTKVIKLILKRMKTGCRWRELSVKEYFGDDGPGWQTVYYYFHKWSNDGSFKAAWVHLLSLNKGHIDFQVPN</sequence>
<reference evidence="2 3" key="1">
    <citation type="submission" date="2023-12" db="EMBL/GenBank/DDBJ databases">
        <title>Genome sequencing and assembly of bacterial species from a model synthetic community.</title>
        <authorList>
            <person name="Hogle S.L."/>
        </authorList>
    </citation>
    <scope>NUCLEOTIDE SEQUENCE [LARGE SCALE GENOMIC DNA]</scope>
    <source>
        <strain evidence="2 3">HAMBI_3031</strain>
    </source>
</reference>
<organism evidence="2 3">
    <name type="scientific">Niabella yanshanensis</name>
    <dbReference type="NCBI Taxonomy" id="577386"/>
    <lineage>
        <taxon>Bacteria</taxon>
        <taxon>Pseudomonadati</taxon>
        <taxon>Bacteroidota</taxon>
        <taxon>Chitinophagia</taxon>
        <taxon>Chitinophagales</taxon>
        <taxon>Chitinophagaceae</taxon>
        <taxon>Niabella</taxon>
    </lineage>
</organism>
<dbReference type="Pfam" id="PF13340">
    <property type="entry name" value="DUF4096"/>
    <property type="match status" value="1"/>
</dbReference>
<protein>
    <submittedName>
        <fullName evidence="2">Transposase</fullName>
    </submittedName>
</protein>
<evidence type="ECO:0000313" key="3">
    <source>
        <dbReference type="Proteomes" id="UP001325680"/>
    </source>
</evidence>
<keyword evidence="3" id="KW-1185">Reference proteome</keyword>
<dbReference type="Proteomes" id="UP001325680">
    <property type="component" value="Chromosome"/>
</dbReference>
<gene>
    <name evidence="2" type="ORF">U0035_04275</name>
</gene>
<dbReference type="EMBL" id="CP139960">
    <property type="protein sequence ID" value="WQD39362.1"/>
    <property type="molecule type" value="Genomic_DNA"/>
</dbReference>
<feature type="domain" description="Insertion element IS402-like" evidence="1">
    <location>
        <begin position="6"/>
        <end position="74"/>
    </location>
</feature>
<dbReference type="InterPro" id="IPR025161">
    <property type="entry name" value="IS402-like_dom"/>
</dbReference>
<dbReference type="RefSeq" id="WP_114793287.1">
    <property type="nucleotide sequence ID" value="NZ_CP139960.1"/>
</dbReference>
<evidence type="ECO:0000259" key="1">
    <source>
        <dbReference type="Pfam" id="PF13340"/>
    </source>
</evidence>
<name>A0ABZ0WC89_9BACT</name>
<accession>A0ABZ0WC89</accession>
<evidence type="ECO:0000313" key="2">
    <source>
        <dbReference type="EMBL" id="WQD39362.1"/>
    </source>
</evidence>
<proteinExistence type="predicted"/>